<reference evidence="2 3" key="1">
    <citation type="submission" date="2015-05" db="EMBL/GenBank/DDBJ databases">
        <title>Evolution of Trichinella species and genotypes.</title>
        <authorList>
            <person name="Korhonen P.K."/>
            <person name="Edoardo P."/>
            <person name="Giuseppe L.R."/>
            <person name="Gasser R.B."/>
        </authorList>
    </citation>
    <scope>NUCLEOTIDE SEQUENCE [LARGE SCALE GENOMIC DNA]</scope>
    <source>
        <strain evidence="2">ISS10</strain>
    </source>
</reference>
<dbReference type="AlphaFoldDB" id="A0A0V1L5I5"/>
<gene>
    <name evidence="2" type="ORF">T02_4827</name>
</gene>
<evidence type="ECO:0000313" key="3">
    <source>
        <dbReference type="Proteomes" id="UP000054721"/>
    </source>
</evidence>
<comment type="caution">
    <text evidence="2">The sequence shown here is derived from an EMBL/GenBank/DDBJ whole genome shotgun (WGS) entry which is preliminary data.</text>
</comment>
<accession>A0A0V1L5I5</accession>
<feature type="region of interest" description="Disordered" evidence="1">
    <location>
        <begin position="21"/>
        <end position="50"/>
    </location>
</feature>
<sequence length="69" mass="7623">MNIVHLICFLDVRILPEKRELRKSRSNAGSSQTDSMSAQTNPPGRKHASSYCADHDSFSFGAINQTALD</sequence>
<dbReference type="EMBL" id="JYDW01000141">
    <property type="protein sequence ID" value="KRZ54286.1"/>
    <property type="molecule type" value="Genomic_DNA"/>
</dbReference>
<dbReference type="OrthoDB" id="10375045at2759"/>
<evidence type="ECO:0000313" key="2">
    <source>
        <dbReference type="EMBL" id="KRZ54286.1"/>
    </source>
</evidence>
<feature type="compositionally biased region" description="Polar residues" evidence="1">
    <location>
        <begin position="26"/>
        <end position="42"/>
    </location>
</feature>
<proteinExistence type="predicted"/>
<keyword evidence="3" id="KW-1185">Reference proteome</keyword>
<organism evidence="2 3">
    <name type="scientific">Trichinella nativa</name>
    <dbReference type="NCBI Taxonomy" id="6335"/>
    <lineage>
        <taxon>Eukaryota</taxon>
        <taxon>Metazoa</taxon>
        <taxon>Ecdysozoa</taxon>
        <taxon>Nematoda</taxon>
        <taxon>Enoplea</taxon>
        <taxon>Dorylaimia</taxon>
        <taxon>Trichinellida</taxon>
        <taxon>Trichinellidae</taxon>
        <taxon>Trichinella</taxon>
    </lineage>
</organism>
<dbReference type="Proteomes" id="UP000054721">
    <property type="component" value="Unassembled WGS sequence"/>
</dbReference>
<protein>
    <submittedName>
        <fullName evidence="2">Uncharacterized protein</fullName>
    </submittedName>
</protein>
<evidence type="ECO:0000256" key="1">
    <source>
        <dbReference type="SAM" id="MobiDB-lite"/>
    </source>
</evidence>
<name>A0A0V1L5I5_9BILA</name>